<reference evidence="1" key="1">
    <citation type="journal article" date="2013" name="Nature">
        <title>Draft genome of the wheat A-genome progenitor Triticum urartu.</title>
        <authorList>
            <person name="Ling H.Q."/>
            <person name="Zhao S."/>
            <person name="Liu D."/>
            <person name="Wang J."/>
            <person name="Sun H."/>
            <person name="Zhang C."/>
            <person name="Fan H."/>
            <person name="Li D."/>
            <person name="Dong L."/>
            <person name="Tao Y."/>
            <person name="Gao C."/>
            <person name="Wu H."/>
            <person name="Li Y."/>
            <person name="Cui Y."/>
            <person name="Guo X."/>
            <person name="Zheng S."/>
            <person name="Wang B."/>
            <person name="Yu K."/>
            <person name="Liang Q."/>
            <person name="Yang W."/>
            <person name="Lou X."/>
            <person name="Chen J."/>
            <person name="Feng M."/>
            <person name="Jian J."/>
            <person name="Zhang X."/>
            <person name="Luo G."/>
            <person name="Jiang Y."/>
            <person name="Liu J."/>
            <person name="Wang Z."/>
            <person name="Sha Y."/>
            <person name="Zhang B."/>
            <person name="Wu H."/>
            <person name="Tang D."/>
            <person name="Shen Q."/>
            <person name="Xue P."/>
            <person name="Zou S."/>
            <person name="Wang X."/>
            <person name="Liu X."/>
            <person name="Wang F."/>
            <person name="Yang Y."/>
            <person name="An X."/>
            <person name="Dong Z."/>
            <person name="Zhang K."/>
            <person name="Zhang X."/>
            <person name="Luo M.C."/>
            <person name="Dvorak J."/>
            <person name="Tong Y."/>
            <person name="Wang J."/>
            <person name="Yang H."/>
            <person name="Li Z."/>
            <person name="Wang D."/>
            <person name="Zhang A."/>
            <person name="Wang J."/>
        </authorList>
    </citation>
    <scope>NUCLEOTIDE SEQUENCE</scope>
</reference>
<dbReference type="AlphaFoldDB" id="M7ZZR3"/>
<gene>
    <name evidence="1" type="ORF">TRIUR3_09215</name>
</gene>
<name>M7ZZR3_TRIUA</name>
<dbReference type="EMBL" id="KD138934">
    <property type="protein sequence ID" value="EMS57880.1"/>
    <property type="molecule type" value="Genomic_DNA"/>
</dbReference>
<evidence type="ECO:0000313" key="1">
    <source>
        <dbReference type="EMBL" id="EMS57880.1"/>
    </source>
</evidence>
<organism evidence="1">
    <name type="scientific">Triticum urartu</name>
    <name type="common">Red wild einkorn</name>
    <name type="synonym">Crithodium urartu</name>
    <dbReference type="NCBI Taxonomy" id="4572"/>
    <lineage>
        <taxon>Eukaryota</taxon>
        <taxon>Viridiplantae</taxon>
        <taxon>Streptophyta</taxon>
        <taxon>Embryophyta</taxon>
        <taxon>Tracheophyta</taxon>
        <taxon>Spermatophyta</taxon>
        <taxon>Magnoliopsida</taxon>
        <taxon>Liliopsida</taxon>
        <taxon>Poales</taxon>
        <taxon>Poaceae</taxon>
        <taxon>BOP clade</taxon>
        <taxon>Pooideae</taxon>
        <taxon>Triticodae</taxon>
        <taxon>Triticeae</taxon>
        <taxon>Triticinae</taxon>
        <taxon>Triticum</taxon>
    </lineage>
</organism>
<accession>M7ZZR3</accession>
<sequence>MADTEAAHGTLYNPSFPPPDGGEISFWEEVPLGAVVASMIAGPSKALGIFQTPRGMKSAMRIITISVIKNMDAT</sequence>
<protein>
    <submittedName>
        <fullName evidence="1">Uncharacterized protein</fullName>
    </submittedName>
</protein>
<proteinExistence type="predicted"/>